<dbReference type="AlphaFoldDB" id="A0A2P9A9U2"/>
<accession>A0A2P9A9U2</accession>
<dbReference type="Proteomes" id="UP000245698">
    <property type="component" value="Unassembled WGS sequence"/>
</dbReference>
<proteinExistence type="predicted"/>
<name>A0A2P9A9U2_9HYPH</name>
<evidence type="ECO:0000313" key="1">
    <source>
        <dbReference type="EMBL" id="SJM27889.1"/>
    </source>
</evidence>
<protein>
    <submittedName>
        <fullName evidence="1">Uncharacterized protein</fullName>
    </submittedName>
</protein>
<keyword evidence="2" id="KW-1185">Reference proteome</keyword>
<gene>
    <name evidence="1" type="ORF">BQ8482_100085</name>
</gene>
<sequence>MFPSLDYVLSTYFDMIEQVSGPFVELAASLKNDSELNSSAELRELVASALPDGYDGKRADLPMLIEASAPHLAVLLERAGYLIRGHERPIWTEAAASALRGDWYALQGGDFIIDGGRPRLRLLN</sequence>
<dbReference type="EMBL" id="FUIG01000002">
    <property type="protein sequence ID" value="SJM27889.1"/>
    <property type="molecule type" value="Genomic_DNA"/>
</dbReference>
<organism evidence="1 2">
    <name type="scientific">Mesorhizobium delmotii</name>
    <dbReference type="NCBI Taxonomy" id="1631247"/>
    <lineage>
        <taxon>Bacteria</taxon>
        <taxon>Pseudomonadati</taxon>
        <taxon>Pseudomonadota</taxon>
        <taxon>Alphaproteobacteria</taxon>
        <taxon>Hyphomicrobiales</taxon>
        <taxon>Phyllobacteriaceae</taxon>
        <taxon>Mesorhizobium</taxon>
    </lineage>
</organism>
<evidence type="ECO:0000313" key="2">
    <source>
        <dbReference type="Proteomes" id="UP000245698"/>
    </source>
</evidence>
<reference evidence="2" key="1">
    <citation type="submission" date="2016-12" db="EMBL/GenBank/DDBJ databases">
        <authorList>
            <person name="Brunel B."/>
        </authorList>
    </citation>
    <scope>NUCLEOTIDE SEQUENCE [LARGE SCALE GENOMIC DNA]</scope>
</reference>